<dbReference type="InterPro" id="IPR000873">
    <property type="entry name" value="AMP-dep_synth/lig_dom"/>
</dbReference>
<keyword evidence="5" id="KW-1185">Reference proteome</keyword>
<evidence type="ECO:0000313" key="4">
    <source>
        <dbReference type="EMBL" id="NVI10037.1"/>
    </source>
</evidence>
<feature type="non-terminal residue" evidence="4">
    <location>
        <position position="1"/>
    </location>
</feature>
<dbReference type="PANTHER" id="PTHR44845:SF6">
    <property type="entry name" value="BETA-ALANINE-ACTIVATING ENZYME"/>
    <property type="match status" value="1"/>
</dbReference>
<dbReference type="Pfam" id="PF00501">
    <property type="entry name" value="AMP-binding"/>
    <property type="match status" value="1"/>
</dbReference>
<keyword evidence="2" id="KW-0597">Phosphoprotein</keyword>
<dbReference type="SUPFAM" id="SSF56801">
    <property type="entry name" value="Acetyl-CoA synthetase-like"/>
    <property type="match status" value="1"/>
</dbReference>
<organism evidence="4 5">
    <name type="scientific">Paraburkholderia youngii</name>
    <dbReference type="NCBI Taxonomy" id="2782701"/>
    <lineage>
        <taxon>Bacteria</taxon>
        <taxon>Pseudomonadati</taxon>
        <taxon>Pseudomonadota</taxon>
        <taxon>Betaproteobacteria</taxon>
        <taxon>Burkholderiales</taxon>
        <taxon>Burkholderiaceae</taxon>
        <taxon>Paraburkholderia</taxon>
    </lineage>
</organism>
<dbReference type="Gene3D" id="3.40.50.12780">
    <property type="entry name" value="N-terminal domain of ligase-like"/>
    <property type="match status" value="1"/>
</dbReference>
<dbReference type="RefSeq" id="WP_176370253.1">
    <property type="nucleotide sequence ID" value="NZ_VOMC01000325.1"/>
</dbReference>
<sequence>EVVPKAERELLLQTWNATEAPYPDQACIHQLFEEQTKRTPEAVAIVHEGEQLSYAQLNARANRLAHQLVA</sequence>
<feature type="non-terminal residue" evidence="4">
    <location>
        <position position="70"/>
    </location>
</feature>
<accession>A0ABX2P0W1</accession>
<reference evidence="4 5" key="1">
    <citation type="submission" date="2019-08" db="EMBL/GenBank/DDBJ databases">
        <title>Paraburkholderia simonii sp. nov. and P. youngii sp. nov. Brazilian and Mexican Mimosa-associated rhizobia.</title>
        <authorList>
            <person name="Mavima L."/>
            <person name="Beukes C.W."/>
            <person name="Palmer M."/>
            <person name="De Meyer S.E."/>
            <person name="James E.K."/>
            <person name="Maluk M."/>
            <person name="Avontuur J.R."/>
            <person name="Chan W.Y."/>
            <person name="Venter S.N."/>
            <person name="Steenkamp E.T."/>
        </authorList>
    </citation>
    <scope>NUCLEOTIDE SEQUENCE [LARGE SCALE GENOMIC DNA]</scope>
    <source>
        <strain evidence="4 5">JPY454</strain>
    </source>
</reference>
<dbReference type="EMBL" id="VOMC01000325">
    <property type="protein sequence ID" value="NVI10037.1"/>
    <property type="molecule type" value="Genomic_DNA"/>
</dbReference>
<keyword evidence="1" id="KW-0596">Phosphopantetheine</keyword>
<gene>
    <name evidence="4" type="ORF">FSB64_42590</name>
</gene>
<evidence type="ECO:0000313" key="5">
    <source>
        <dbReference type="Proteomes" id="UP000821598"/>
    </source>
</evidence>
<evidence type="ECO:0000256" key="2">
    <source>
        <dbReference type="ARBA" id="ARBA00022553"/>
    </source>
</evidence>
<evidence type="ECO:0000259" key="3">
    <source>
        <dbReference type="Pfam" id="PF00501"/>
    </source>
</evidence>
<feature type="domain" description="AMP-dependent synthetase/ligase" evidence="3">
    <location>
        <begin position="32"/>
        <end position="69"/>
    </location>
</feature>
<dbReference type="PANTHER" id="PTHR44845">
    <property type="entry name" value="CARRIER DOMAIN-CONTAINING PROTEIN"/>
    <property type="match status" value="1"/>
</dbReference>
<name>A0ABX2P0W1_9BURK</name>
<comment type="caution">
    <text evidence="4">The sequence shown here is derived from an EMBL/GenBank/DDBJ whole genome shotgun (WGS) entry which is preliminary data.</text>
</comment>
<dbReference type="InterPro" id="IPR042099">
    <property type="entry name" value="ANL_N_sf"/>
</dbReference>
<proteinExistence type="predicted"/>
<dbReference type="Proteomes" id="UP000821598">
    <property type="component" value="Unassembled WGS sequence"/>
</dbReference>
<protein>
    <submittedName>
        <fullName evidence="4">AMP-binding protein</fullName>
    </submittedName>
</protein>
<evidence type="ECO:0000256" key="1">
    <source>
        <dbReference type="ARBA" id="ARBA00022450"/>
    </source>
</evidence>